<evidence type="ECO:0000313" key="2">
    <source>
        <dbReference type="EMBL" id="KOA20000.1"/>
    </source>
</evidence>
<dbReference type="EMBL" id="LHUR01000021">
    <property type="protein sequence ID" value="KOA20000.1"/>
    <property type="molecule type" value="Genomic_DNA"/>
</dbReference>
<evidence type="ECO:0000256" key="1">
    <source>
        <dbReference type="SAM" id="Phobius"/>
    </source>
</evidence>
<gene>
    <name evidence="2" type="ORF">CLHOM_15650</name>
</gene>
<feature type="transmembrane region" description="Helical" evidence="1">
    <location>
        <begin position="63"/>
        <end position="81"/>
    </location>
</feature>
<feature type="transmembrane region" description="Helical" evidence="1">
    <location>
        <begin position="9"/>
        <end position="28"/>
    </location>
</feature>
<dbReference type="RefSeq" id="WP_052221129.1">
    <property type="nucleotide sequence ID" value="NZ_LHUR01000021.1"/>
</dbReference>
<dbReference type="PATRIC" id="fig|1121318.3.peg.1574"/>
<keyword evidence="1" id="KW-1133">Transmembrane helix</keyword>
<keyword evidence="1" id="KW-0812">Transmembrane</keyword>
<comment type="caution">
    <text evidence="2">The sequence shown here is derived from an EMBL/GenBank/DDBJ whole genome shotgun (WGS) entry which is preliminary data.</text>
</comment>
<proteinExistence type="predicted"/>
<dbReference type="AlphaFoldDB" id="A0A0L6ZAK1"/>
<dbReference type="STRING" id="36844.SAMN04488501_11239"/>
<evidence type="ECO:0000313" key="3">
    <source>
        <dbReference type="Proteomes" id="UP000037043"/>
    </source>
</evidence>
<keyword evidence="1" id="KW-0472">Membrane</keyword>
<name>A0A0L6ZAK1_9CLOT</name>
<reference evidence="3" key="1">
    <citation type="submission" date="2015-08" db="EMBL/GenBank/DDBJ databases">
        <title>Genome sequence of the strict anaerobe Clostridium homopropionicum LuHBu1 (DSM 5847T).</title>
        <authorList>
            <person name="Poehlein A."/>
            <person name="Beck M."/>
            <person name="Schiel-Bengelsdorf B."/>
            <person name="Bengelsdorf F.R."/>
            <person name="Daniel R."/>
            <person name="Duerre P."/>
        </authorList>
    </citation>
    <scope>NUCLEOTIDE SEQUENCE [LARGE SCALE GENOMIC DNA]</scope>
    <source>
        <strain evidence="3">DSM 5847</strain>
    </source>
</reference>
<protein>
    <submittedName>
        <fullName evidence="2">Uncharacterized protein</fullName>
    </submittedName>
</protein>
<feature type="transmembrane region" description="Helical" evidence="1">
    <location>
        <begin position="123"/>
        <end position="140"/>
    </location>
</feature>
<keyword evidence="3" id="KW-1185">Reference proteome</keyword>
<feature type="transmembrane region" description="Helical" evidence="1">
    <location>
        <begin position="34"/>
        <end position="51"/>
    </location>
</feature>
<feature type="transmembrane region" description="Helical" evidence="1">
    <location>
        <begin position="87"/>
        <end position="111"/>
    </location>
</feature>
<dbReference type="Proteomes" id="UP000037043">
    <property type="component" value="Unassembled WGS sequence"/>
</dbReference>
<sequence>MLKLATIEFFFRVIPEMMIFMWGVYVISREKFKLKNYIFATLILAAITFGVRELPIHYGVHTILNNVLTICILIVIGIPIIKGVYSTLVLTLLLLASEMLNYLLLSIFKINIEVQLSNIEMKLILYTPSLIILTIFIYFINKLLKKREGIDSVSNGKSS</sequence>
<accession>A0A0L6ZAK1</accession>
<organism evidence="2 3">
    <name type="scientific">Clostridium homopropionicum DSM 5847</name>
    <dbReference type="NCBI Taxonomy" id="1121318"/>
    <lineage>
        <taxon>Bacteria</taxon>
        <taxon>Bacillati</taxon>
        <taxon>Bacillota</taxon>
        <taxon>Clostridia</taxon>
        <taxon>Eubacteriales</taxon>
        <taxon>Clostridiaceae</taxon>
        <taxon>Clostridium</taxon>
    </lineage>
</organism>